<name>A0A238ZLD5_9PSEU</name>
<dbReference type="GO" id="GO:0005543">
    <property type="term" value="F:phospholipid binding"/>
    <property type="evidence" value="ECO:0007669"/>
    <property type="project" value="TreeGrafter"/>
</dbReference>
<dbReference type="AlphaFoldDB" id="A0A238ZLD5"/>
<accession>A0A238ZLD5</accession>
<dbReference type="Pfam" id="PF02470">
    <property type="entry name" value="MlaD"/>
    <property type="match status" value="1"/>
</dbReference>
<dbReference type="PANTHER" id="PTHR33371">
    <property type="entry name" value="INTERMEMBRANE PHOSPHOLIPID TRANSPORT SYSTEM BINDING PROTEIN MLAD-RELATED"/>
    <property type="match status" value="1"/>
</dbReference>
<dbReference type="RefSeq" id="WP_089303028.1">
    <property type="nucleotide sequence ID" value="NZ_FZNW01000022.1"/>
</dbReference>
<evidence type="ECO:0000256" key="2">
    <source>
        <dbReference type="SAM" id="Phobius"/>
    </source>
</evidence>
<feature type="transmembrane region" description="Helical" evidence="2">
    <location>
        <begin position="12"/>
        <end position="32"/>
    </location>
</feature>
<feature type="domain" description="Mce/MlaD" evidence="3">
    <location>
        <begin position="45"/>
        <end position="121"/>
    </location>
</feature>
<dbReference type="Proteomes" id="UP000198348">
    <property type="component" value="Unassembled WGS sequence"/>
</dbReference>
<feature type="region of interest" description="Disordered" evidence="1">
    <location>
        <begin position="390"/>
        <end position="434"/>
    </location>
</feature>
<dbReference type="InterPro" id="IPR052336">
    <property type="entry name" value="MlaD_Phospholipid_Transporter"/>
</dbReference>
<sequence length="434" mass="46504">MRIPYTLIPALRVVTVVAFSVLCAVIFSFLWVNSGGNIPMVTKAGYRVDVPLSDVDNLVFQSDVRMAGVAAGKVEEIERNGGDVRVTMDLDSHAAPLHEGATVTVRNKTLIEETYLEIADGDGAEIPDGGSLDADSGHESAQLDDVLMSLDDPTREALGETLRSAGVATDDSAEEIGDAVRGLGDLGREGGDALASLADQSEDLSEVTANTAALLEALDTGQGRIARLVRDSDTLTETMAGNREHLEDLMRSLPPMMETTVEASDDLRRLASALDPVAGNLKHASTDLSAALEELPETSADLRALLPDLDRALDSAPATLDRVPEFSAELRPLLSTLDVNLEDVNPMLSYLRPYGNDLAAFFTNFGQYLSGSDGNGNIGRVMPVYNEKTVNSPLDTQSDPLKKFNPIPDPGAGSNPQNFDGDYPRVEREERPPR</sequence>
<dbReference type="PANTHER" id="PTHR33371:SF4">
    <property type="entry name" value="INTERMEMBRANE PHOSPHOLIPID TRANSPORT SYSTEM BINDING PROTEIN MLAD"/>
    <property type="match status" value="1"/>
</dbReference>
<evidence type="ECO:0000259" key="3">
    <source>
        <dbReference type="Pfam" id="PF02470"/>
    </source>
</evidence>
<evidence type="ECO:0000313" key="5">
    <source>
        <dbReference type="Proteomes" id="UP000198348"/>
    </source>
</evidence>
<dbReference type="EMBL" id="FZNW01000022">
    <property type="protein sequence ID" value="SNR84120.1"/>
    <property type="molecule type" value="Genomic_DNA"/>
</dbReference>
<organism evidence="4 5">
    <name type="scientific">Haloechinothrix alba</name>
    <dbReference type="NCBI Taxonomy" id="664784"/>
    <lineage>
        <taxon>Bacteria</taxon>
        <taxon>Bacillati</taxon>
        <taxon>Actinomycetota</taxon>
        <taxon>Actinomycetes</taxon>
        <taxon>Pseudonocardiales</taxon>
        <taxon>Pseudonocardiaceae</taxon>
        <taxon>Haloechinothrix</taxon>
    </lineage>
</organism>
<keyword evidence="2" id="KW-0812">Transmembrane</keyword>
<dbReference type="GO" id="GO:0005548">
    <property type="term" value="F:phospholipid transporter activity"/>
    <property type="evidence" value="ECO:0007669"/>
    <property type="project" value="TreeGrafter"/>
</dbReference>
<proteinExistence type="predicted"/>
<evidence type="ECO:0000256" key="1">
    <source>
        <dbReference type="SAM" id="MobiDB-lite"/>
    </source>
</evidence>
<feature type="compositionally biased region" description="Basic and acidic residues" evidence="1">
    <location>
        <begin position="422"/>
        <end position="434"/>
    </location>
</feature>
<keyword evidence="2" id="KW-1133">Transmembrane helix</keyword>
<dbReference type="SUPFAM" id="SSF58104">
    <property type="entry name" value="Methyl-accepting chemotaxis protein (MCP) signaling domain"/>
    <property type="match status" value="1"/>
</dbReference>
<gene>
    <name evidence="4" type="ORF">SAMN06265360_12244</name>
</gene>
<evidence type="ECO:0000313" key="4">
    <source>
        <dbReference type="EMBL" id="SNR84120.1"/>
    </source>
</evidence>
<feature type="compositionally biased region" description="Polar residues" evidence="1">
    <location>
        <begin position="390"/>
        <end position="399"/>
    </location>
</feature>
<keyword evidence="5" id="KW-1185">Reference proteome</keyword>
<dbReference type="OrthoDB" id="4510799at2"/>
<protein>
    <submittedName>
        <fullName evidence="4">Phospholipid/cholesterol/gamma-HCH transport system substrate-binding protein</fullName>
    </submittedName>
</protein>
<keyword evidence="2" id="KW-0472">Membrane</keyword>
<reference evidence="4 5" key="1">
    <citation type="submission" date="2017-06" db="EMBL/GenBank/DDBJ databases">
        <authorList>
            <person name="Kim H.J."/>
            <person name="Triplett B.A."/>
        </authorList>
    </citation>
    <scope>NUCLEOTIDE SEQUENCE [LARGE SCALE GENOMIC DNA]</scope>
    <source>
        <strain evidence="4 5">DSM 45207</strain>
    </source>
</reference>
<dbReference type="InterPro" id="IPR003399">
    <property type="entry name" value="Mce/MlaD"/>
</dbReference>